<feature type="binding site" evidence="5">
    <location>
        <position position="20"/>
    </location>
    <ligand>
        <name>xanthine</name>
        <dbReference type="ChEBI" id="CHEBI:17712"/>
    </ligand>
</feature>
<dbReference type="HAMAP" id="MF_01184">
    <property type="entry name" value="XPRTase"/>
    <property type="match status" value="1"/>
</dbReference>
<keyword evidence="9" id="KW-1185">Reference proteome</keyword>
<keyword evidence="2 5" id="KW-0328">Glycosyltransferase</keyword>
<feature type="binding site" evidence="5">
    <location>
        <begin position="128"/>
        <end position="132"/>
    </location>
    <ligand>
        <name>5-phospho-alpha-D-ribose 1-diphosphate</name>
        <dbReference type="ChEBI" id="CHEBI:58017"/>
    </ligand>
</feature>
<dbReference type="AlphaFoldDB" id="A0A397R3E1"/>
<feature type="domain" description="Phosphoribosyltransferase" evidence="7">
    <location>
        <begin position="48"/>
        <end position="165"/>
    </location>
</feature>
<comment type="catalytic activity">
    <reaction evidence="5">
        <text>XMP + diphosphate = xanthine + 5-phospho-alpha-D-ribose 1-diphosphate</text>
        <dbReference type="Rhea" id="RHEA:10800"/>
        <dbReference type="ChEBI" id="CHEBI:17712"/>
        <dbReference type="ChEBI" id="CHEBI:33019"/>
        <dbReference type="ChEBI" id="CHEBI:57464"/>
        <dbReference type="ChEBI" id="CHEBI:58017"/>
        <dbReference type="EC" id="2.4.2.22"/>
    </reaction>
</comment>
<dbReference type="Proteomes" id="UP000266506">
    <property type="component" value="Unassembled WGS sequence"/>
</dbReference>
<dbReference type="FunCoup" id="A0A397R3E1">
    <property type="interactions" value="49"/>
</dbReference>
<feature type="binding site" evidence="5">
    <location>
        <position position="27"/>
    </location>
    <ligand>
        <name>xanthine</name>
        <dbReference type="ChEBI" id="CHEBI:17712"/>
    </ligand>
</feature>
<comment type="subcellular location">
    <subcellularLocation>
        <location evidence="5">Cytoplasm</location>
    </subcellularLocation>
</comment>
<sequence length="189" mass="20610">MNTLKDRIICDGYVIGDDILKVDSFINHQVDTKLLDELGAYFASKFEGVTKILTIEASGIAFGVGVASHFGYVPLVFAKKSKSKILDEKNLYTTVVDSFTKGTTNTVSVDKRFLTKEDRCLIVDDFMAEGNAALGLIDLCNQAGTTVVGVAIVIEKGFQGGRKRVEEKGIRVESAAIVDHFEDGKPILR</sequence>
<dbReference type="PANTHER" id="PTHR43864">
    <property type="entry name" value="HYPOXANTHINE/GUANINE PHOSPHORIBOSYLTRANSFERASE"/>
    <property type="match status" value="1"/>
</dbReference>
<dbReference type="OrthoDB" id="9790678at2"/>
<dbReference type="PANTHER" id="PTHR43864:SF1">
    <property type="entry name" value="XANTHINE PHOSPHORIBOSYLTRANSFERASE"/>
    <property type="match status" value="1"/>
</dbReference>
<dbReference type="EMBL" id="QXEV01000029">
    <property type="protein sequence ID" value="RIA64931.1"/>
    <property type="molecule type" value="Genomic_DNA"/>
</dbReference>
<keyword evidence="4 5" id="KW-0660">Purine salvage</keyword>
<dbReference type="GO" id="GO:0046110">
    <property type="term" value="P:xanthine metabolic process"/>
    <property type="evidence" value="ECO:0007669"/>
    <property type="project" value="UniProtKB-UniRule"/>
</dbReference>
<dbReference type="NCBIfam" id="TIGR01744">
    <property type="entry name" value="XPRTase"/>
    <property type="match status" value="1"/>
</dbReference>
<comment type="pathway">
    <text evidence="5">Purine metabolism; XMP biosynthesis via salvage pathway; XMP from xanthine: step 1/1.</text>
</comment>
<dbReference type="UniPathway" id="UPA00602">
    <property type="reaction ID" value="UER00658"/>
</dbReference>
<evidence type="ECO:0000256" key="5">
    <source>
        <dbReference type="HAMAP-Rule" id="MF_01184"/>
    </source>
</evidence>
<evidence type="ECO:0000256" key="3">
    <source>
        <dbReference type="ARBA" id="ARBA00022679"/>
    </source>
</evidence>
<proteinExistence type="inferred from homology"/>
<name>A0A397R3E1_9MOLU</name>
<evidence type="ECO:0000256" key="1">
    <source>
        <dbReference type="ARBA" id="ARBA00022490"/>
    </source>
</evidence>
<evidence type="ECO:0000256" key="6">
    <source>
        <dbReference type="NCBIfam" id="TIGR01744"/>
    </source>
</evidence>
<dbReference type="GO" id="GO:0032265">
    <property type="term" value="P:XMP salvage"/>
    <property type="evidence" value="ECO:0007669"/>
    <property type="project" value="UniProtKB-UniRule"/>
</dbReference>
<dbReference type="InterPro" id="IPR029057">
    <property type="entry name" value="PRTase-like"/>
</dbReference>
<dbReference type="RefSeq" id="WP_119016839.1">
    <property type="nucleotide sequence ID" value="NZ_QXEV01000029.1"/>
</dbReference>
<gene>
    <name evidence="5" type="primary">xpt</name>
    <name evidence="8" type="ORF">EI71_01762</name>
</gene>
<evidence type="ECO:0000313" key="8">
    <source>
        <dbReference type="EMBL" id="RIA64931.1"/>
    </source>
</evidence>
<dbReference type="Pfam" id="PF00156">
    <property type="entry name" value="Pribosyltran"/>
    <property type="match status" value="1"/>
</dbReference>
<keyword evidence="1 5" id="KW-0963">Cytoplasm</keyword>
<dbReference type="EC" id="2.4.2.22" evidence="5 6"/>
<comment type="subunit">
    <text evidence="5">Homodimer.</text>
</comment>
<reference evidence="8 9" key="1">
    <citation type="submission" date="2018-08" db="EMBL/GenBank/DDBJ databases">
        <title>Genomic Encyclopedia of Archaeal and Bacterial Type Strains, Phase II (KMG-II): from individual species to whole genera.</title>
        <authorList>
            <person name="Goeker M."/>
        </authorList>
    </citation>
    <scope>NUCLEOTIDE SEQUENCE [LARGE SCALE GENOMIC DNA]</scope>
    <source>
        <strain evidence="8 9">ATCC 27112</strain>
    </source>
</reference>
<comment type="function">
    <text evidence="5">Converts the preformed base xanthine, a product of nucleic acid breakdown, to xanthosine 5'-monophosphate (XMP), so it can be reused for RNA or DNA synthesis.</text>
</comment>
<evidence type="ECO:0000256" key="2">
    <source>
        <dbReference type="ARBA" id="ARBA00022676"/>
    </source>
</evidence>
<dbReference type="GO" id="GO:0006166">
    <property type="term" value="P:purine ribonucleoside salvage"/>
    <property type="evidence" value="ECO:0007669"/>
    <property type="project" value="UniProtKB-KW"/>
</dbReference>
<dbReference type="InterPro" id="IPR010079">
    <property type="entry name" value="Xanthine_PRibTrfase"/>
</dbReference>
<organism evidence="8 9">
    <name type="scientific">Anaeroplasma bactoclasticum</name>
    <dbReference type="NCBI Taxonomy" id="2088"/>
    <lineage>
        <taxon>Bacteria</taxon>
        <taxon>Bacillati</taxon>
        <taxon>Mycoplasmatota</taxon>
        <taxon>Mollicutes</taxon>
        <taxon>Anaeroplasmatales</taxon>
        <taxon>Anaeroplasmataceae</taxon>
        <taxon>Anaeroplasma</taxon>
    </lineage>
</organism>
<accession>A0A397R3E1</accession>
<comment type="similarity">
    <text evidence="5">Belongs to the purine/pyrimidine phosphoribosyltransferase family. Xpt subfamily.</text>
</comment>
<dbReference type="GO" id="GO:0000310">
    <property type="term" value="F:xanthine phosphoribosyltransferase activity"/>
    <property type="evidence" value="ECO:0007669"/>
    <property type="project" value="UniProtKB-UniRule"/>
</dbReference>
<evidence type="ECO:0000256" key="4">
    <source>
        <dbReference type="ARBA" id="ARBA00022726"/>
    </source>
</evidence>
<dbReference type="InterPro" id="IPR050118">
    <property type="entry name" value="Pur/Pyrimidine_PRTase"/>
</dbReference>
<feature type="binding site" evidence="5">
    <location>
        <position position="156"/>
    </location>
    <ligand>
        <name>xanthine</name>
        <dbReference type="ChEBI" id="CHEBI:17712"/>
    </ligand>
</feature>
<dbReference type="CDD" id="cd06223">
    <property type="entry name" value="PRTases_typeI"/>
    <property type="match status" value="1"/>
</dbReference>
<protein>
    <recommendedName>
        <fullName evidence="5 6">Xanthine phosphoribosyltransferase</fullName>
        <shortName evidence="5">XPRTase</shortName>
        <ecNumber evidence="5 6">2.4.2.22</ecNumber>
    </recommendedName>
</protein>
<dbReference type="InParanoid" id="A0A397R3E1"/>
<dbReference type="Gene3D" id="3.40.50.2020">
    <property type="match status" value="1"/>
</dbReference>
<dbReference type="NCBIfam" id="NF006671">
    <property type="entry name" value="PRK09219.1"/>
    <property type="match status" value="1"/>
</dbReference>
<keyword evidence="3 5" id="KW-0808">Transferase</keyword>
<dbReference type="SUPFAM" id="SSF53271">
    <property type="entry name" value="PRTase-like"/>
    <property type="match status" value="1"/>
</dbReference>
<dbReference type="InterPro" id="IPR000836">
    <property type="entry name" value="PRTase_dom"/>
</dbReference>
<comment type="caution">
    <text evidence="8">The sequence shown here is derived from an EMBL/GenBank/DDBJ whole genome shotgun (WGS) entry which is preliminary data.</text>
</comment>
<evidence type="ECO:0000259" key="7">
    <source>
        <dbReference type="Pfam" id="PF00156"/>
    </source>
</evidence>
<dbReference type="GO" id="GO:0005737">
    <property type="term" value="C:cytoplasm"/>
    <property type="evidence" value="ECO:0007669"/>
    <property type="project" value="UniProtKB-SubCell"/>
</dbReference>
<evidence type="ECO:0000313" key="9">
    <source>
        <dbReference type="Proteomes" id="UP000266506"/>
    </source>
</evidence>